<name>A0A840CHG9_9RHOB</name>
<dbReference type="EMBL" id="JACIEQ010000003">
    <property type="protein sequence ID" value="MBB4022928.1"/>
    <property type="molecule type" value="Genomic_DNA"/>
</dbReference>
<gene>
    <name evidence="3" type="ORF">GGR17_002747</name>
</gene>
<keyword evidence="4" id="KW-1185">Reference proteome</keyword>
<dbReference type="GO" id="GO:0046872">
    <property type="term" value="F:metal ion binding"/>
    <property type="evidence" value="ECO:0007669"/>
    <property type="project" value="UniProtKB-KW"/>
</dbReference>
<dbReference type="Proteomes" id="UP000585681">
    <property type="component" value="Unassembled WGS sequence"/>
</dbReference>
<dbReference type="RefSeq" id="WP_054540052.1">
    <property type="nucleotide sequence ID" value="NZ_JACIEQ010000003.1"/>
</dbReference>
<accession>A0A840CHG9</accession>
<dbReference type="SUPFAM" id="SSF56529">
    <property type="entry name" value="FAH"/>
    <property type="match status" value="1"/>
</dbReference>
<evidence type="ECO:0000256" key="1">
    <source>
        <dbReference type="ARBA" id="ARBA00022723"/>
    </source>
</evidence>
<evidence type="ECO:0000313" key="4">
    <source>
        <dbReference type="Proteomes" id="UP000585681"/>
    </source>
</evidence>
<reference evidence="3" key="1">
    <citation type="submission" date="2020-08" db="EMBL/GenBank/DDBJ databases">
        <title>Genomic Encyclopedia of Type Strains, Phase IV (KMG-IV): sequencing the most valuable type-strain genomes for metagenomic binning, comparative biology and taxonomic classification.</title>
        <authorList>
            <person name="Goeker M."/>
        </authorList>
    </citation>
    <scope>NUCLEOTIDE SEQUENCE [LARGE SCALE GENOMIC DNA]</scope>
    <source>
        <strain evidence="3">DSM 105040</strain>
    </source>
</reference>
<feature type="domain" description="Fumarylacetoacetase-like C-terminal" evidence="2">
    <location>
        <begin position="80"/>
        <end position="284"/>
    </location>
</feature>
<evidence type="ECO:0000259" key="2">
    <source>
        <dbReference type="Pfam" id="PF01557"/>
    </source>
</evidence>
<keyword evidence="1" id="KW-0479">Metal-binding</keyword>
<sequence length="288" mass="31070">MKICRFGENRFGVVTADGVVDVTEVFAALPASGYPFPRHDVMIAALPDLLPKLAKFVEGADVIPLDQIKLDLPVANPGKLVAAPVNYAKHLQEVRDQAELNHANEAHMRQIKDIGLFLKANSSLIGPGKAVEISRPDRRNDHEIELAVVIGKTGKNISAADALDYVAAYTIGLDMTVRGPEDRSFRKSLDTYSVLGPWLVTADEIPDPATLGFELTVNGETRQKAHTSDLVLSVPELIEYASSFYTLHPGDVIFTGTPEGVGQVHAGDTMHAQIDQIGELTVEVTGVA</sequence>
<dbReference type="PANTHER" id="PTHR11820">
    <property type="entry name" value="ACYLPYRUVASE"/>
    <property type="match status" value="1"/>
</dbReference>
<comment type="caution">
    <text evidence="3">The sequence shown here is derived from an EMBL/GenBank/DDBJ whole genome shotgun (WGS) entry which is preliminary data.</text>
</comment>
<dbReference type="InterPro" id="IPR011234">
    <property type="entry name" value="Fumarylacetoacetase-like_C"/>
</dbReference>
<proteinExistence type="predicted"/>
<protein>
    <submittedName>
        <fullName evidence="3">2-keto-4-pentenoate hydratase/2-oxohepta-3-ene-1,7-dioic acid hydratase in catechol pathway</fullName>
    </submittedName>
</protein>
<evidence type="ECO:0000313" key="3">
    <source>
        <dbReference type="EMBL" id="MBB4022928.1"/>
    </source>
</evidence>
<dbReference type="Gene3D" id="3.90.850.10">
    <property type="entry name" value="Fumarylacetoacetase-like, C-terminal domain"/>
    <property type="match status" value="1"/>
</dbReference>
<dbReference type="PANTHER" id="PTHR11820:SF112">
    <property type="entry name" value="FUMARYLACETOACETATE HYDROLASE FAMILY PROTEIN (AFU_ORTHOLOGUE AFUA_1G02370)-RELATED"/>
    <property type="match status" value="1"/>
</dbReference>
<dbReference type="AlphaFoldDB" id="A0A840CHG9"/>
<dbReference type="GO" id="GO:0003824">
    <property type="term" value="F:catalytic activity"/>
    <property type="evidence" value="ECO:0007669"/>
    <property type="project" value="InterPro"/>
</dbReference>
<dbReference type="InterPro" id="IPR036663">
    <property type="entry name" value="Fumarylacetoacetase_C_sf"/>
</dbReference>
<dbReference type="Pfam" id="PF01557">
    <property type="entry name" value="FAA_hydrolase"/>
    <property type="match status" value="1"/>
</dbReference>
<organism evidence="3 4">
    <name type="scientific">Actibacterium naphthalenivorans</name>
    <dbReference type="NCBI Taxonomy" id="1614693"/>
    <lineage>
        <taxon>Bacteria</taxon>
        <taxon>Pseudomonadati</taxon>
        <taxon>Pseudomonadota</taxon>
        <taxon>Alphaproteobacteria</taxon>
        <taxon>Rhodobacterales</taxon>
        <taxon>Roseobacteraceae</taxon>
        <taxon>Actibacterium</taxon>
    </lineage>
</organism>